<accession>A0A1B8TSP5</accession>
<comment type="caution">
    <text evidence="4">The sequence shown here is derived from an EMBL/GenBank/DDBJ whole genome shotgun (WGS) entry which is preliminary data.</text>
</comment>
<dbReference type="Proteomes" id="UP000092584">
    <property type="component" value="Unassembled WGS sequence"/>
</dbReference>
<feature type="domain" description="Response regulatory" evidence="3">
    <location>
        <begin position="7"/>
        <end position="121"/>
    </location>
</feature>
<dbReference type="Pfam" id="PF00072">
    <property type="entry name" value="Response_reg"/>
    <property type="match status" value="1"/>
</dbReference>
<dbReference type="InterPro" id="IPR001789">
    <property type="entry name" value="Sig_transdc_resp-reg_receiver"/>
</dbReference>
<reference evidence="5" key="1">
    <citation type="submission" date="2016-02" db="EMBL/GenBank/DDBJ databases">
        <authorList>
            <person name="Shin S.-K."/>
            <person name="Yi H."/>
            <person name="Kim E."/>
        </authorList>
    </citation>
    <scope>NUCLEOTIDE SEQUENCE [LARGE SCALE GENOMIC DNA]</scope>
    <source>
        <strain evidence="5">LPB0003</strain>
    </source>
</reference>
<dbReference type="InterPro" id="IPR050595">
    <property type="entry name" value="Bact_response_regulator"/>
</dbReference>
<evidence type="ECO:0000313" key="5">
    <source>
        <dbReference type="Proteomes" id="UP000092584"/>
    </source>
</evidence>
<name>A0A1B8TSP5_9FLAO</name>
<keyword evidence="5" id="KW-1185">Reference proteome</keyword>
<protein>
    <recommendedName>
        <fullName evidence="3">Response regulatory domain-containing protein</fullName>
    </recommendedName>
</protein>
<dbReference type="SUPFAM" id="SSF52172">
    <property type="entry name" value="CheY-like"/>
    <property type="match status" value="1"/>
</dbReference>
<evidence type="ECO:0000256" key="1">
    <source>
        <dbReference type="ARBA" id="ARBA00022553"/>
    </source>
</evidence>
<dbReference type="SMART" id="SM00448">
    <property type="entry name" value="REC"/>
    <property type="match status" value="1"/>
</dbReference>
<keyword evidence="1 2" id="KW-0597">Phosphoprotein</keyword>
<organism evidence="4 5">
    <name type="scientific">Polaribacter vadi</name>
    <dbReference type="NCBI Taxonomy" id="1774273"/>
    <lineage>
        <taxon>Bacteria</taxon>
        <taxon>Pseudomonadati</taxon>
        <taxon>Bacteroidota</taxon>
        <taxon>Flavobacteriia</taxon>
        <taxon>Flavobacteriales</taxon>
        <taxon>Flavobacteriaceae</taxon>
    </lineage>
</organism>
<sequence>MEKSANNVLIVEDHPLIGKSIVDAINTISNVKSLQLTTSLHEAISLLSINDFNLIVLDLSLPDGNGLELLKLLKERKEKKKVLVFSTNTDLKNVCLRYGAYAFFDKANDFDALIETIKNKNIF</sequence>
<gene>
    <name evidence="4" type="ORF">LPB3_11680</name>
</gene>
<proteinExistence type="predicted"/>
<dbReference type="RefSeq" id="WP_065319779.1">
    <property type="nucleotide sequence ID" value="NZ_CAXBLX010000001.1"/>
</dbReference>
<dbReference type="AlphaFoldDB" id="A0A1B8TSP5"/>
<dbReference type="Gene3D" id="3.40.50.2300">
    <property type="match status" value="1"/>
</dbReference>
<dbReference type="STRING" id="1774273.LPB03_11670"/>
<evidence type="ECO:0000313" key="4">
    <source>
        <dbReference type="EMBL" id="OBY62796.1"/>
    </source>
</evidence>
<dbReference type="InterPro" id="IPR011006">
    <property type="entry name" value="CheY-like_superfamily"/>
</dbReference>
<dbReference type="PANTHER" id="PTHR44591">
    <property type="entry name" value="STRESS RESPONSE REGULATOR PROTEIN 1"/>
    <property type="match status" value="1"/>
</dbReference>
<evidence type="ECO:0000256" key="2">
    <source>
        <dbReference type="PROSITE-ProRule" id="PRU00169"/>
    </source>
</evidence>
<dbReference type="PANTHER" id="PTHR44591:SF3">
    <property type="entry name" value="RESPONSE REGULATORY DOMAIN-CONTAINING PROTEIN"/>
    <property type="match status" value="1"/>
</dbReference>
<evidence type="ECO:0000259" key="3">
    <source>
        <dbReference type="PROSITE" id="PS50110"/>
    </source>
</evidence>
<dbReference type="GO" id="GO:0000160">
    <property type="term" value="P:phosphorelay signal transduction system"/>
    <property type="evidence" value="ECO:0007669"/>
    <property type="project" value="InterPro"/>
</dbReference>
<feature type="modified residue" description="4-aspartylphosphate" evidence="2">
    <location>
        <position position="58"/>
    </location>
</feature>
<dbReference type="PROSITE" id="PS50110">
    <property type="entry name" value="RESPONSE_REGULATORY"/>
    <property type="match status" value="1"/>
</dbReference>
<dbReference type="EMBL" id="LSFM01000023">
    <property type="protein sequence ID" value="OBY62796.1"/>
    <property type="molecule type" value="Genomic_DNA"/>
</dbReference>
<dbReference type="KEGG" id="pob:LPB03_11670"/>